<organism evidence="1 2">
    <name type="scientific">Panthera leo</name>
    <name type="common">Lion</name>
    <dbReference type="NCBI Taxonomy" id="9689"/>
    <lineage>
        <taxon>Eukaryota</taxon>
        <taxon>Metazoa</taxon>
        <taxon>Chordata</taxon>
        <taxon>Craniata</taxon>
        <taxon>Vertebrata</taxon>
        <taxon>Euteleostomi</taxon>
        <taxon>Mammalia</taxon>
        <taxon>Eutheria</taxon>
        <taxon>Laurasiatheria</taxon>
        <taxon>Carnivora</taxon>
        <taxon>Feliformia</taxon>
        <taxon>Felidae</taxon>
        <taxon>Pantherinae</taxon>
        <taxon>Panthera</taxon>
    </lineage>
</organism>
<dbReference type="GeneTree" id="ENSGT00910000147006"/>
<keyword evidence="2" id="KW-1185">Reference proteome</keyword>
<reference evidence="1" key="2">
    <citation type="submission" date="2025-08" db="UniProtKB">
        <authorList>
            <consortium name="Ensembl"/>
        </authorList>
    </citation>
    <scope>IDENTIFICATION</scope>
</reference>
<dbReference type="Ensembl" id="ENSPLOT00000012895.1">
    <property type="protein sequence ID" value="ENSPLOP00000011653.1"/>
    <property type="gene ID" value="ENSPLOG00000008535.1"/>
</dbReference>
<protein>
    <submittedName>
        <fullName evidence="1">Uncharacterized protein</fullName>
    </submittedName>
</protein>
<reference evidence="1" key="1">
    <citation type="journal article" date="2019" name="bioRxiv">
        <title>Long live the king: chromosome-level assembly of the lion (Panthera leo) using linked-read, Hi-C, and long read data.</title>
        <authorList>
            <person name="Armstrong E.E."/>
            <person name="Taylor R.W."/>
            <person name="Miller D.E."/>
            <person name="Kaelin C."/>
            <person name="Barsh G."/>
            <person name="Hadly E.A."/>
            <person name="Petrov D."/>
        </authorList>
    </citation>
    <scope>NUCLEOTIDE SEQUENCE [LARGE SCALE GENOMIC DNA]</scope>
</reference>
<dbReference type="OMA" id="ICCNAKH"/>
<proteinExistence type="predicted"/>
<evidence type="ECO:0000313" key="2">
    <source>
        <dbReference type="Proteomes" id="UP000694399"/>
    </source>
</evidence>
<dbReference type="AlphaFoldDB" id="A0A8C8X248"/>
<dbReference type="Proteomes" id="UP000694399">
    <property type="component" value="Chromosome B2"/>
</dbReference>
<accession>A0A8C8X248</accession>
<evidence type="ECO:0000313" key="1">
    <source>
        <dbReference type="Ensembl" id="ENSPLOP00000011653.1"/>
    </source>
</evidence>
<reference evidence="1" key="3">
    <citation type="submission" date="2025-09" db="UniProtKB">
        <authorList>
            <consortium name="Ensembl"/>
        </authorList>
    </citation>
    <scope>IDENTIFICATION</scope>
</reference>
<sequence length="70" mass="8165">SHSVRIFPRAFLQIRAGRTFMFTVYICCNAKYIWQAVDHQDSSYDSRSQEASIELVGLLHVKKKTVSHRH</sequence>
<name>A0A8C8X248_PANLE</name>